<dbReference type="InterPro" id="IPR036388">
    <property type="entry name" value="WH-like_DNA-bd_sf"/>
</dbReference>
<dbReference type="RefSeq" id="WP_235705491.1">
    <property type="nucleotide sequence ID" value="NZ_JAKGBZ010000042.1"/>
</dbReference>
<dbReference type="Gene3D" id="3.40.1410.10">
    <property type="entry name" value="Chorismate lyase-like"/>
    <property type="match status" value="1"/>
</dbReference>
<dbReference type="Gene3D" id="1.10.10.10">
    <property type="entry name" value="Winged helix-like DNA-binding domain superfamily/Winged helix DNA-binding domain"/>
    <property type="match status" value="1"/>
</dbReference>
<proteinExistence type="predicted"/>
<sequence>MTVNKAISTLTAAGLIVRRRRAGSFVASPPVQSAVLQIPDMQSEITSRGEVYGYELISRRYRDSLGKVGNERNFLLDTSLLVLKCRHLANSRPFALEERFVSLDVVPEAAEVDFSTTPPSTWLVAQVPWTRAEHNISAVNATAGVADDLAIPKGAACLVVERRTWRVADEITYVRQTFPGKAYRLIAHFSP</sequence>
<dbReference type="InterPro" id="IPR050679">
    <property type="entry name" value="Bact_HTH_transcr_reg"/>
</dbReference>
<gene>
    <name evidence="2" type="ORF">L2A60_16145</name>
</gene>
<evidence type="ECO:0000313" key="3">
    <source>
        <dbReference type="Proteomes" id="UP001521209"/>
    </source>
</evidence>
<evidence type="ECO:0000313" key="2">
    <source>
        <dbReference type="EMBL" id="MCF3948206.1"/>
    </source>
</evidence>
<reference evidence="2 3" key="1">
    <citation type="submission" date="2022-01" db="EMBL/GenBank/DDBJ databases">
        <authorList>
            <person name="Won M."/>
            <person name="Kim S.-J."/>
            <person name="Kwon S.-W."/>
        </authorList>
    </citation>
    <scope>NUCLEOTIDE SEQUENCE [LARGE SCALE GENOMIC DNA]</scope>
    <source>
        <strain evidence="2 3">KCTC 23505</strain>
    </source>
</reference>
<dbReference type="Pfam" id="PF07702">
    <property type="entry name" value="UTRA"/>
    <property type="match status" value="1"/>
</dbReference>
<dbReference type="EMBL" id="JAKGBZ010000042">
    <property type="protein sequence ID" value="MCF3948206.1"/>
    <property type="molecule type" value="Genomic_DNA"/>
</dbReference>
<name>A0ABS9E2P6_9PROT</name>
<dbReference type="SMART" id="SM00866">
    <property type="entry name" value="UTRA"/>
    <property type="match status" value="1"/>
</dbReference>
<comment type="caution">
    <text evidence="2">The sequence shown here is derived from an EMBL/GenBank/DDBJ whole genome shotgun (WGS) entry which is preliminary data.</text>
</comment>
<keyword evidence="3" id="KW-1185">Reference proteome</keyword>
<dbReference type="InterPro" id="IPR028978">
    <property type="entry name" value="Chorismate_lyase_/UTRA_dom_sf"/>
</dbReference>
<dbReference type="InterPro" id="IPR011663">
    <property type="entry name" value="UTRA"/>
</dbReference>
<dbReference type="PANTHER" id="PTHR44846:SF16">
    <property type="entry name" value="TRANSCRIPTIONAL REGULATOR PHNF-RELATED"/>
    <property type="match status" value="1"/>
</dbReference>
<feature type="domain" description="UbiC transcription regulator-associated" evidence="1">
    <location>
        <begin position="47"/>
        <end position="184"/>
    </location>
</feature>
<evidence type="ECO:0000259" key="1">
    <source>
        <dbReference type="SMART" id="SM00866"/>
    </source>
</evidence>
<organism evidence="2 3">
    <name type="scientific">Acidiphilium iwatense</name>
    <dbReference type="NCBI Taxonomy" id="768198"/>
    <lineage>
        <taxon>Bacteria</taxon>
        <taxon>Pseudomonadati</taxon>
        <taxon>Pseudomonadota</taxon>
        <taxon>Alphaproteobacteria</taxon>
        <taxon>Acetobacterales</taxon>
        <taxon>Acidocellaceae</taxon>
        <taxon>Acidiphilium</taxon>
    </lineage>
</organism>
<dbReference type="Proteomes" id="UP001521209">
    <property type="component" value="Unassembled WGS sequence"/>
</dbReference>
<dbReference type="PANTHER" id="PTHR44846">
    <property type="entry name" value="MANNOSYL-D-GLYCERATE TRANSPORT/METABOLISM SYSTEM REPRESSOR MNGR-RELATED"/>
    <property type="match status" value="1"/>
</dbReference>
<accession>A0ABS9E2P6</accession>
<protein>
    <submittedName>
        <fullName evidence="2">UTRA domain-containing protein</fullName>
    </submittedName>
</protein>
<dbReference type="SUPFAM" id="SSF64288">
    <property type="entry name" value="Chorismate lyase-like"/>
    <property type="match status" value="1"/>
</dbReference>